<dbReference type="EMBL" id="CALNXK010000014">
    <property type="protein sequence ID" value="CAH3046329.1"/>
    <property type="molecule type" value="Genomic_DNA"/>
</dbReference>
<evidence type="ECO:0000259" key="3">
    <source>
        <dbReference type="PROSITE" id="PS50026"/>
    </source>
</evidence>
<evidence type="ECO:0000313" key="4">
    <source>
        <dbReference type="EMBL" id="CAH3046329.1"/>
    </source>
</evidence>
<organism evidence="4 5">
    <name type="scientific">Porites lobata</name>
    <dbReference type="NCBI Taxonomy" id="104759"/>
    <lineage>
        <taxon>Eukaryota</taxon>
        <taxon>Metazoa</taxon>
        <taxon>Cnidaria</taxon>
        <taxon>Anthozoa</taxon>
        <taxon>Hexacorallia</taxon>
        <taxon>Scleractinia</taxon>
        <taxon>Fungiina</taxon>
        <taxon>Poritidae</taxon>
        <taxon>Porites</taxon>
    </lineage>
</organism>
<name>A0ABN8NA42_9CNID</name>
<dbReference type="Proteomes" id="UP001159405">
    <property type="component" value="Unassembled WGS sequence"/>
</dbReference>
<dbReference type="PROSITE" id="PS50026">
    <property type="entry name" value="EGF_3"/>
    <property type="match status" value="1"/>
</dbReference>
<dbReference type="PROSITE" id="PS00022">
    <property type="entry name" value="EGF_1"/>
    <property type="match status" value="1"/>
</dbReference>
<keyword evidence="1" id="KW-0245">EGF-like domain</keyword>
<dbReference type="PROSITE" id="PS01186">
    <property type="entry name" value="EGF_2"/>
    <property type="match status" value="1"/>
</dbReference>
<feature type="signal peptide" evidence="2">
    <location>
        <begin position="1"/>
        <end position="22"/>
    </location>
</feature>
<feature type="disulfide bond" evidence="1">
    <location>
        <begin position="145"/>
        <end position="154"/>
    </location>
</feature>
<reference evidence="4 5" key="1">
    <citation type="submission" date="2022-05" db="EMBL/GenBank/DDBJ databases">
        <authorList>
            <consortium name="Genoscope - CEA"/>
            <person name="William W."/>
        </authorList>
    </citation>
    <scope>NUCLEOTIDE SEQUENCE [LARGE SCALE GENOMIC DNA]</scope>
</reference>
<evidence type="ECO:0000256" key="1">
    <source>
        <dbReference type="PROSITE-ProRule" id="PRU00076"/>
    </source>
</evidence>
<dbReference type="InterPro" id="IPR000742">
    <property type="entry name" value="EGF"/>
</dbReference>
<feature type="disulfide bond" evidence="1">
    <location>
        <begin position="126"/>
        <end position="143"/>
    </location>
</feature>
<keyword evidence="1" id="KW-1015">Disulfide bond</keyword>
<feature type="chain" id="PRO_5047082753" description="EGF-like domain-containing protein" evidence="2">
    <location>
        <begin position="23"/>
        <end position="435"/>
    </location>
</feature>
<evidence type="ECO:0000313" key="5">
    <source>
        <dbReference type="Proteomes" id="UP001159405"/>
    </source>
</evidence>
<comment type="caution">
    <text evidence="1">Lacks conserved residue(s) required for the propagation of feature annotation.</text>
</comment>
<comment type="caution">
    <text evidence="4">The sequence shown here is derived from an EMBL/GenBank/DDBJ whole genome shotgun (WGS) entry which is preliminary data.</text>
</comment>
<keyword evidence="5" id="KW-1185">Reference proteome</keyword>
<proteinExistence type="predicted"/>
<accession>A0ABN8NA42</accession>
<dbReference type="SUPFAM" id="SSF57196">
    <property type="entry name" value="EGF/Laminin"/>
    <property type="match status" value="1"/>
</dbReference>
<gene>
    <name evidence="4" type="ORF">PLOB_00008503</name>
</gene>
<feature type="domain" description="EGF-like" evidence="3">
    <location>
        <begin position="117"/>
        <end position="155"/>
    </location>
</feature>
<keyword evidence="2" id="KW-0732">Signal</keyword>
<protein>
    <recommendedName>
        <fullName evidence="3">EGF-like domain-containing protein</fullName>
    </recommendedName>
</protein>
<dbReference type="Gene3D" id="2.10.25.10">
    <property type="entry name" value="Laminin"/>
    <property type="match status" value="1"/>
</dbReference>
<evidence type="ECO:0000256" key="2">
    <source>
        <dbReference type="SAM" id="SignalP"/>
    </source>
</evidence>
<sequence>MIIFSFFPLLYILLRYTETTHGFEQRYLRGSVKTVPKHKLKGHQIKAVKCSSLLSCAHSCLAEPTCVSTNFGASEDNQFVCELNNRGVSLLHNEELTFEEGFIFSLYSKISLIDINLKEGCKQMTCLNQGQCYFNQENQKFRCKCFLPWTGESCQTKTDAYYNFTSLGATGRFGPTSNAHYQGTSLQGISVQKGLQTWIVPVTGKYQAELCGASGADNGFYNTRGGRGAKVKGSVHLQKGTQLSVLVGQEATGGGGGGGTFVVFAADGKPLAVAGGGGAAEIVDGDPGQASETGSVNGGSKGKGGKVCVSDAAFQSLVGVGGGGGLLTNGRCYQDGKCNKQCPGNDGGKSFSAGGVGGYNKKAGCGAGGFGGGGNCGGGGGYSGGGAQVDGNSENLDLSGAGGGGSFAPNNNWSLLSGDCPVGNGFVTFKLVSLN</sequence>